<dbReference type="GO" id="GO:0005085">
    <property type="term" value="F:guanyl-nucleotide exchange factor activity"/>
    <property type="evidence" value="ECO:0007669"/>
    <property type="project" value="InterPro"/>
</dbReference>
<accession>A0AAD3QZU5</accession>
<feature type="non-terminal residue" evidence="1">
    <location>
        <position position="1"/>
    </location>
</feature>
<dbReference type="Proteomes" id="UP001279410">
    <property type="component" value="Unassembled WGS sequence"/>
</dbReference>
<dbReference type="EMBL" id="BRZM01003569">
    <property type="protein sequence ID" value="GLD49831.1"/>
    <property type="molecule type" value="Genomic_DNA"/>
</dbReference>
<evidence type="ECO:0000313" key="1">
    <source>
        <dbReference type="EMBL" id="GLD49831.1"/>
    </source>
</evidence>
<protein>
    <submittedName>
        <fullName evidence="1">DENN domain-containing protein 1B isoform X1</fullName>
    </submittedName>
</protein>
<dbReference type="AlphaFoldDB" id="A0AAD3QZU5"/>
<dbReference type="InterPro" id="IPR040032">
    <property type="entry name" value="DENND1A/B/C"/>
</dbReference>
<comment type="caution">
    <text evidence="1">The sequence shown here is derived from an EMBL/GenBank/DDBJ whole genome shotgun (WGS) entry which is preliminary data.</text>
</comment>
<dbReference type="GO" id="GO:0006897">
    <property type="term" value="P:endocytosis"/>
    <property type="evidence" value="ECO:0007669"/>
    <property type="project" value="TreeGrafter"/>
</dbReference>
<gene>
    <name evidence="1" type="ORF">AKAME5_002763200</name>
</gene>
<dbReference type="PANTHER" id="PTHR13196:SF24">
    <property type="entry name" value="DENN DOMAIN-CONTAINING PROTEIN 1B"/>
    <property type="match status" value="1"/>
</dbReference>
<keyword evidence="2" id="KW-1185">Reference proteome</keyword>
<reference evidence="1" key="1">
    <citation type="submission" date="2022-08" db="EMBL/GenBank/DDBJ databases">
        <title>Genome sequencing of akame (Lates japonicus).</title>
        <authorList>
            <person name="Hashiguchi Y."/>
            <person name="Takahashi H."/>
        </authorList>
    </citation>
    <scope>NUCLEOTIDE SEQUENCE</scope>
    <source>
        <strain evidence="1">Kochi</strain>
    </source>
</reference>
<dbReference type="GO" id="GO:1901981">
    <property type="term" value="F:phosphatidylinositol phosphate binding"/>
    <property type="evidence" value="ECO:0007669"/>
    <property type="project" value="TreeGrafter"/>
</dbReference>
<dbReference type="GO" id="GO:0032456">
    <property type="term" value="P:endocytic recycling"/>
    <property type="evidence" value="ECO:0007669"/>
    <property type="project" value="TreeGrafter"/>
</dbReference>
<dbReference type="GO" id="GO:0016607">
    <property type="term" value="C:nuclear speck"/>
    <property type="evidence" value="ECO:0007669"/>
    <property type="project" value="TreeGrafter"/>
</dbReference>
<dbReference type="GO" id="GO:0005829">
    <property type="term" value="C:cytosol"/>
    <property type="evidence" value="ECO:0007669"/>
    <property type="project" value="TreeGrafter"/>
</dbReference>
<proteinExistence type="predicted"/>
<evidence type="ECO:0000313" key="2">
    <source>
        <dbReference type="Proteomes" id="UP001279410"/>
    </source>
</evidence>
<dbReference type="PANTHER" id="PTHR13196">
    <property type="entry name" value="DENN DOMAIN-CONTAINING"/>
    <property type="match status" value="1"/>
</dbReference>
<organism evidence="1 2">
    <name type="scientific">Lates japonicus</name>
    <name type="common">Japanese lates</name>
    <dbReference type="NCBI Taxonomy" id="270547"/>
    <lineage>
        <taxon>Eukaryota</taxon>
        <taxon>Metazoa</taxon>
        <taxon>Chordata</taxon>
        <taxon>Craniata</taxon>
        <taxon>Vertebrata</taxon>
        <taxon>Euteleostomi</taxon>
        <taxon>Actinopterygii</taxon>
        <taxon>Neopterygii</taxon>
        <taxon>Teleostei</taxon>
        <taxon>Neoteleostei</taxon>
        <taxon>Acanthomorphata</taxon>
        <taxon>Carangaria</taxon>
        <taxon>Carangaria incertae sedis</taxon>
        <taxon>Centropomidae</taxon>
        <taxon>Lates</taxon>
    </lineage>
</organism>
<sequence>FIDGRLAKLNAGRGFTDVFEEEITEGGFCGSNSRSYQQWMNTVKRGGALFNTAVTKAKSHAKRGIRDFKG</sequence>
<name>A0AAD3QZU5_LATJO</name>